<dbReference type="PIRSF" id="PIRSF005216">
    <property type="entry name" value="Pyruvoyl-dep_arg_deCO2ase"/>
    <property type="match status" value="1"/>
</dbReference>
<evidence type="ECO:0000256" key="4">
    <source>
        <dbReference type="ARBA" id="ARBA00023317"/>
    </source>
</evidence>
<dbReference type="GO" id="GO:0008792">
    <property type="term" value="F:arginine decarboxylase activity"/>
    <property type="evidence" value="ECO:0007669"/>
    <property type="project" value="UniProtKB-UniRule"/>
</dbReference>
<keyword evidence="4 6" id="KW-0670">Pyruvate</keyword>
<sequence length="182" mass="20263">MQNLLPSKVFFTRGIGRGRTELQSFENALRSAGIAQFNIVSVSSILPPRAEIISKDDGLKLLNPGQILFTVLARNSSNELNRMISSAIGYAVPSDRDHWGYLSEHHAYGETENEAGYFAEELAARMLASTMGLEEELKWDDSRKEYVLENKILTTRNIASTTVVLKKDEWTTVVAAAVLIIM</sequence>
<dbReference type="InterPro" id="IPR002724">
    <property type="entry name" value="Pyruvoyl-dep_arg_deCO2ase"/>
</dbReference>
<evidence type="ECO:0000313" key="7">
    <source>
        <dbReference type="EMBL" id="SMD31156.1"/>
    </source>
</evidence>
<reference evidence="7 8" key="1">
    <citation type="submission" date="2017-04" db="EMBL/GenBank/DDBJ databases">
        <authorList>
            <person name="Varghese N."/>
            <person name="Submissions S."/>
        </authorList>
    </citation>
    <scope>NUCLEOTIDE SEQUENCE [LARGE SCALE GENOMIC DNA]</scope>
    <source>
        <strain evidence="7 8">DSM 9789</strain>
    </source>
</reference>
<evidence type="ECO:0000256" key="2">
    <source>
        <dbReference type="ARBA" id="ARBA00022793"/>
    </source>
</evidence>
<organism evidence="7 8">
    <name type="scientific">Picrophilus torridus (strain ATCC 700027 / DSM 9790 / JCM 10055 / NBRC 100828 / KAW 2/3)</name>
    <dbReference type="NCBI Taxonomy" id="1122961"/>
    <lineage>
        <taxon>Archaea</taxon>
        <taxon>Methanobacteriati</taxon>
        <taxon>Thermoplasmatota</taxon>
        <taxon>Thermoplasmata</taxon>
        <taxon>Thermoplasmatales</taxon>
        <taxon>Picrophilaceae</taxon>
        <taxon>Picrophilus</taxon>
    </lineage>
</organism>
<dbReference type="PANTHER" id="PTHR40438">
    <property type="entry name" value="PYRUVOYL-DEPENDENT ARGININE DECARBOXYLASE"/>
    <property type="match status" value="1"/>
</dbReference>
<dbReference type="PANTHER" id="PTHR40438:SF1">
    <property type="entry name" value="PYRUVOYL-DEPENDENT ARGININE DECARBOXYLASE"/>
    <property type="match status" value="1"/>
</dbReference>
<evidence type="ECO:0000256" key="1">
    <source>
        <dbReference type="ARBA" id="ARBA00007412"/>
    </source>
</evidence>
<keyword evidence="2 6" id="KW-0210">Decarboxylase</keyword>
<dbReference type="InterPro" id="IPR016105">
    <property type="entry name" value="Pyr-dep_his/arg-deCO2ase_sand"/>
</dbReference>
<comment type="catalytic activity">
    <reaction evidence="5 6">
        <text>L-arginine + H(+) = agmatine + CO2</text>
        <dbReference type="Rhea" id="RHEA:17641"/>
        <dbReference type="ChEBI" id="CHEBI:15378"/>
        <dbReference type="ChEBI" id="CHEBI:16526"/>
        <dbReference type="ChEBI" id="CHEBI:32682"/>
        <dbReference type="ChEBI" id="CHEBI:58145"/>
        <dbReference type="EC" id="4.1.1.19"/>
    </reaction>
</comment>
<dbReference type="Proteomes" id="UP000192315">
    <property type="component" value="Unassembled WGS sequence"/>
</dbReference>
<comment type="cofactor">
    <cofactor evidence="6">
        <name>pyruvate</name>
        <dbReference type="ChEBI" id="CHEBI:15361"/>
    </cofactor>
    <text evidence="6">Binds 1 pyruvoyl group covalently per subunit.</text>
</comment>
<dbReference type="GO" id="GO:0006527">
    <property type="term" value="P:L-arginine catabolic process"/>
    <property type="evidence" value="ECO:0007669"/>
    <property type="project" value="InterPro"/>
</dbReference>
<keyword evidence="3 6" id="KW-0456">Lyase</keyword>
<feature type="modified residue" description="Pyruvic acid (Ser)" evidence="6">
    <location>
        <position position="44"/>
    </location>
</feature>
<name>A0A8G2FX99_PICTO</name>
<dbReference type="EMBL" id="FWYE01000002">
    <property type="protein sequence ID" value="SMD31156.1"/>
    <property type="molecule type" value="Genomic_DNA"/>
</dbReference>
<dbReference type="HAMAP" id="MF_01404">
    <property type="entry name" value="PvlArgDC"/>
    <property type="match status" value="1"/>
</dbReference>
<comment type="similarity">
    <text evidence="1 6">Belongs to the PdaD family.</text>
</comment>
<dbReference type="SFLD" id="SFLDS00055">
    <property type="entry name" value="Pyruvoyl-Dependent_Histidine/A"/>
    <property type="match status" value="1"/>
</dbReference>
<proteinExistence type="inferred from homology"/>
<feature type="chain" id="PRO_5035029782" description="Pyruvoyl-dependent arginine decarboxylase subunit alpha" evidence="6">
    <location>
        <begin position="44"/>
        <end position="182"/>
    </location>
</feature>
<dbReference type="SFLD" id="SFLDG01170">
    <property type="entry name" value="Pyruvoyl-dependent_arginine_de"/>
    <property type="match status" value="1"/>
</dbReference>
<feature type="chain" id="PRO_5035029781" description="Pyruvoyl-dependent arginine decarboxylase subunit beta" evidence="6">
    <location>
        <begin position="1"/>
        <end position="43"/>
    </location>
</feature>
<evidence type="ECO:0000313" key="8">
    <source>
        <dbReference type="Proteomes" id="UP000192315"/>
    </source>
</evidence>
<dbReference type="SUPFAM" id="SSF56271">
    <property type="entry name" value="Pyruvoyl-dependent histidine and arginine decarboxylases"/>
    <property type="match status" value="1"/>
</dbReference>
<dbReference type="EC" id="4.1.1.19" evidence="6"/>
<keyword evidence="8" id="KW-1185">Reference proteome</keyword>
<dbReference type="InterPro" id="IPR016104">
    <property type="entry name" value="Pyr-dep_his/arg-deCO2ase"/>
</dbReference>
<feature type="site" description="Cleavage (non-hydrolytic)" evidence="6">
    <location>
        <begin position="43"/>
        <end position="44"/>
    </location>
</feature>
<protein>
    <recommendedName>
        <fullName evidence="6">Pyruvoyl-dependent arginine decarboxylase</fullName>
        <shortName evidence="6">PvlArgDC</shortName>
        <ecNumber evidence="6">4.1.1.19</ecNumber>
    </recommendedName>
    <component>
        <recommendedName>
            <fullName evidence="6">Pyruvoyl-dependent arginine decarboxylase subunit beta</fullName>
        </recommendedName>
    </component>
    <component>
        <recommendedName>
            <fullName evidence="6">Pyruvoyl-dependent arginine decarboxylase subunit alpha</fullName>
        </recommendedName>
    </component>
</protein>
<dbReference type="NCBIfam" id="TIGR00286">
    <property type="entry name" value="pyruvoyl-dependent arginine decarboxylase"/>
    <property type="match status" value="1"/>
</dbReference>
<dbReference type="AlphaFoldDB" id="A0A8G2FX99"/>
<gene>
    <name evidence="6" type="primary">pdaD</name>
    <name evidence="7" type="ORF">SAMN02745355_1077</name>
</gene>
<evidence type="ECO:0000256" key="3">
    <source>
        <dbReference type="ARBA" id="ARBA00023239"/>
    </source>
</evidence>
<comment type="caution">
    <text evidence="7">The sequence shown here is derived from an EMBL/GenBank/DDBJ whole genome shotgun (WGS) entry which is preliminary data.</text>
</comment>
<dbReference type="RefSeq" id="WP_084272902.1">
    <property type="nucleotide sequence ID" value="NZ_FWYE01000002.1"/>
</dbReference>
<accession>A0A8G2FX99</accession>
<evidence type="ECO:0000256" key="6">
    <source>
        <dbReference type="HAMAP-Rule" id="MF_01404"/>
    </source>
</evidence>
<evidence type="ECO:0000256" key="5">
    <source>
        <dbReference type="ARBA" id="ARBA00049309"/>
    </source>
</evidence>
<dbReference type="Pfam" id="PF01862">
    <property type="entry name" value="PvlArgDC"/>
    <property type="match status" value="1"/>
</dbReference>
<dbReference type="Gene3D" id="3.50.20.10">
    <property type="entry name" value="Pyruvoyl-Dependent Histidine Decarboxylase, subunit B"/>
    <property type="match status" value="1"/>
</dbReference>